<sequence length="63" mass="6682">MVGVALQELAPVESWQEKIGSILAYIGVFANALTCVVIAPNFVTILRDRGGLAGVPFHKVSLT</sequence>
<dbReference type="Proteomes" id="UP000032180">
    <property type="component" value="Chromosome 8"/>
</dbReference>
<evidence type="ECO:0000313" key="2">
    <source>
        <dbReference type="EnsemblPlants" id="LPERR08G12160.1"/>
    </source>
</evidence>
<keyword evidence="1" id="KW-0472">Membrane</keyword>
<organism evidence="2 3">
    <name type="scientific">Leersia perrieri</name>
    <dbReference type="NCBI Taxonomy" id="77586"/>
    <lineage>
        <taxon>Eukaryota</taxon>
        <taxon>Viridiplantae</taxon>
        <taxon>Streptophyta</taxon>
        <taxon>Embryophyta</taxon>
        <taxon>Tracheophyta</taxon>
        <taxon>Spermatophyta</taxon>
        <taxon>Magnoliopsida</taxon>
        <taxon>Liliopsida</taxon>
        <taxon>Poales</taxon>
        <taxon>Poaceae</taxon>
        <taxon>BOP clade</taxon>
        <taxon>Oryzoideae</taxon>
        <taxon>Oryzeae</taxon>
        <taxon>Oryzinae</taxon>
        <taxon>Leersia</taxon>
    </lineage>
</organism>
<proteinExistence type="predicted"/>
<dbReference type="Gramene" id="LPERR08G12160.1">
    <property type="protein sequence ID" value="LPERR08G12160.1"/>
    <property type="gene ID" value="LPERR08G12160"/>
</dbReference>
<dbReference type="HOGENOM" id="CLU_2889031_0_0_1"/>
<keyword evidence="1" id="KW-1133">Transmembrane helix</keyword>
<reference evidence="2 3" key="1">
    <citation type="submission" date="2012-08" db="EMBL/GenBank/DDBJ databases">
        <title>Oryza genome evolution.</title>
        <authorList>
            <person name="Wing R.A."/>
        </authorList>
    </citation>
    <scope>NUCLEOTIDE SEQUENCE</scope>
</reference>
<evidence type="ECO:0000313" key="3">
    <source>
        <dbReference type="Proteomes" id="UP000032180"/>
    </source>
</evidence>
<dbReference type="AlphaFoldDB" id="A0A0D9X7U9"/>
<name>A0A0D9X7U9_9ORYZ</name>
<feature type="transmembrane region" description="Helical" evidence="1">
    <location>
        <begin position="22"/>
        <end position="43"/>
    </location>
</feature>
<keyword evidence="1" id="KW-0812">Transmembrane</keyword>
<reference evidence="3" key="2">
    <citation type="submission" date="2013-12" db="EMBL/GenBank/DDBJ databases">
        <authorList>
            <person name="Yu Y."/>
            <person name="Lee S."/>
            <person name="de Baynast K."/>
            <person name="Wissotski M."/>
            <person name="Liu L."/>
            <person name="Talag J."/>
            <person name="Goicoechea J."/>
            <person name="Angelova A."/>
            <person name="Jetty R."/>
            <person name="Kudrna D."/>
            <person name="Golser W."/>
            <person name="Rivera L."/>
            <person name="Zhang J."/>
            <person name="Wing R."/>
        </authorList>
    </citation>
    <scope>NUCLEOTIDE SEQUENCE</scope>
</reference>
<protein>
    <submittedName>
        <fullName evidence="2">Uncharacterized protein</fullName>
    </submittedName>
</protein>
<accession>A0A0D9X7U9</accession>
<keyword evidence="3" id="KW-1185">Reference proteome</keyword>
<dbReference type="EnsemblPlants" id="LPERR08G12160.1">
    <property type="protein sequence ID" value="LPERR08G12160.1"/>
    <property type="gene ID" value="LPERR08G12160"/>
</dbReference>
<evidence type="ECO:0000256" key="1">
    <source>
        <dbReference type="SAM" id="Phobius"/>
    </source>
</evidence>
<reference evidence="2" key="3">
    <citation type="submission" date="2015-04" db="UniProtKB">
        <authorList>
            <consortium name="EnsemblPlants"/>
        </authorList>
    </citation>
    <scope>IDENTIFICATION</scope>
</reference>